<dbReference type="InterPro" id="IPR010982">
    <property type="entry name" value="Lambda_DNA-bd_dom_sf"/>
</dbReference>
<dbReference type="PROSITE" id="PS50943">
    <property type="entry name" value="HTH_CROC1"/>
    <property type="match status" value="1"/>
</dbReference>
<dbReference type="GO" id="GO:0005829">
    <property type="term" value="C:cytosol"/>
    <property type="evidence" value="ECO:0007669"/>
    <property type="project" value="TreeGrafter"/>
</dbReference>
<proteinExistence type="predicted"/>
<dbReference type="InterPro" id="IPR001387">
    <property type="entry name" value="Cro/C1-type_HTH"/>
</dbReference>
<keyword evidence="5" id="KW-1185">Reference proteome</keyword>
<dbReference type="CDD" id="cd00093">
    <property type="entry name" value="HTH_XRE"/>
    <property type="match status" value="1"/>
</dbReference>
<comment type="caution">
    <text evidence="4">The sequence shown here is derived from an EMBL/GenBank/DDBJ whole genome shotgun (WGS) entry which is preliminary data.</text>
</comment>
<dbReference type="PANTHER" id="PTHR46797:SF1">
    <property type="entry name" value="METHYLPHOSPHONATE SYNTHASE"/>
    <property type="match status" value="1"/>
</dbReference>
<dbReference type="GO" id="GO:0003700">
    <property type="term" value="F:DNA-binding transcription factor activity"/>
    <property type="evidence" value="ECO:0007669"/>
    <property type="project" value="TreeGrafter"/>
</dbReference>
<keyword evidence="1" id="KW-0238">DNA-binding</keyword>
<dbReference type="AlphaFoldDB" id="A0A849A783"/>
<dbReference type="GO" id="GO:0003677">
    <property type="term" value="F:DNA binding"/>
    <property type="evidence" value="ECO:0007669"/>
    <property type="project" value="UniProtKB-KW"/>
</dbReference>
<dbReference type="EMBL" id="JABEND010000002">
    <property type="protein sequence ID" value="NNG34968.1"/>
    <property type="molecule type" value="Genomic_DNA"/>
</dbReference>
<feature type="region of interest" description="Disordered" evidence="2">
    <location>
        <begin position="148"/>
        <end position="172"/>
    </location>
</feature>
<dbReference type="Pfam" id="PF01381">
    <property type="entry name" value="HTH_3"/>
    <property type="match status" value="1"/>
</dbReference>
<reference evidence="4 5" key="1">
    <citation type="submission" date="2020-05" db="EMBL/GenBank/DDBJ databases">
        <title>Nakamurella sp. DB0629 isolated from air conditioner.</title>
        <authorList>
            <person name="Kim D.H."/>
            <person name="Kim D.-U."/>
        </authorList>
    </citation>
    <scope>NUCLEOTIDE SEQUENCE [LARGE SCALE GENOMIC DNA]</scope>
    <source>
        <strain evidence="4 5">DB0629</strain>
    </source>
</reference>
<dbReference type="InterPro" id="IPR050807">
    <property type="entry name" value="TransReg_Diox_bact_type"/>
</dbReference>
<feature type="compositionally biased region" description="Low complexity" evidence="2">
    <location>
        <begin position="148"/>
        <end position="162"/>
    </location>
</feature>
<evidence type="ECO:0000256" key="2">
    <source>
        <dbReference type="SAM" id="MobiDB-lite"/>
    </source>
</evidence>
<dbReference type="SUPFAM" id="SSF47413">
    <property type="entry name" value="lambda repressor-like DNA-binding domains"/>
    <property type="match status" value="1"/>
</dbReference>
<organism evidence="4 5">
    <name type="scientific">Nakamurella aerolata</name>
    <dbReference type="NCBI Taxonomy" id="1656892"/>
    <lineage>
        <taxon>Bacteria</taxon>
        <taxon>Bacillati</taxon>
        <taxon>Actinomycetota</taxon>
        <taxon>Actinomycetes</taxon>
        <taxon>Nakamurellales</taxon>
        <taxon>Nakamurellaceae</taxon>
        <taxon>Nakamurella</taxon>
    </lineage>
</organism>
<feature type="compositionally biased region" description="Polar residues" evidence="2">
    <location>
        <begin position="163"/>
        <end position="172"/>
    </location>
</feature>
<feature type="domain" description="HTH cro/C1-type" evidence="3">
    <location>
        <begin position="18"/>
        <end position="72"/>
    </location>
</feature>
<dbReference type="Gene3D" id="1.10.260.40">
    <property type="entry name" value="lambda repressor-like DNA-binding domains"/>
    <property type="match status" value="1"/>
</dbReference>
<dbReference type="SMART" id="SM00530">
    <property type="entry name" value="HTH_XRE"/>
    <property type="match status" value="1"/>
</dbReference>
<gene>
    <name evidence="4" type="ORF">HKD39_04415</name>
</gene>
<name>A0A849A783_9ACTN</name>
<dbReference type="Proteomes" id="UP000562984">
    <property type="component" value="Unassembled WGS sequence"/>
</dbReference>
<evidence type="ECO:0000313" key="4">
    <source>
        <dbReference type="EMBL" id="NNG34968.1"/>
    </source>
</evidence>
<dbReference type="RefSeq" id="WP_171198624.1">
    <property type="nucleotide sequence ID" value="NZ_JABEND010000002.1"/>
</dbReference>
<dbReference type="PANTHER" id="PTHR46797">
    <property type="entry name" value="HTH-TYPE TRANSCRIPTIONAL REGULATOR"/>
    <property type="match status" value="1"/>
</dbReference>
<sequence>MVDLDPMLRPVRDLGSFIRDQREAANLSIRALAAKTGVSNPYLSQVERGVRRPSAHILAQIAHGLSISAETLLAQAGVLDREAADEVTAGAGSSGLGASAEAHDAAAEASRPGTAGPSVLAAIAADPRLTSEQRSALRQTYLAFVATSEPAAPSAGPPAGETHSTPSTAATE</sequence>
<protein>
    <submittedName>
        <fullName evidence="4">Helix-turn-helix transcriptional regulator</fullName>
    </submittedName>
</protein>
<evidence type="ECO:0000259" key="3">
    <source>
        <dbReference type="PROSITE" id="PS50943"/>
    </source>
</evidence>
<evidence type="ECO:0000256" key="1">
    <source>
        <dbReference type="ARBA" id="ARBA00023125"/>
    </source>
</evidence>
<accession>A0A849A783</accession>
<evidence type="ECO:0000313" key="5">
    <source>
        <dbReference type="Proteomes" id="UP000562984"/>
    </source>
</evidence>